<keyword evidence="3" id="KW-0539">Nucleus</keyword>
<dbReference type="InterPro" id="IPR002775">
    <property type="entry name" value="DNA/RNA-bd_Alba-like"/>
</dbReference>
<dbReference type="Pfam" id="PF01918">
    <property type="entry name" value="Alba"/>
    <property type="match status" value="1"/>
</dbReference>
<dbReference type="AlphaFoldDB" id="A0A8T3AD42"/>
<dbReference type="FunFam" id="3.30.110.20:FF:000003">
    <property type="entry name" value="DNA/RNA-binding protein Alba 1"/>
    <property type="match status" value="1"/>
</dbReference>
<dbReference type="GO" id="GO:0003723">
    <property type="term" value="F:RNA binding"/>
    <property type="evidence" value="ECO:0007669"/>
    <property type="project" value="TreeGrafter"/>
</dbReference>
<proteinExistence type="inferred from homology"/>
<feature type="domain" description="DNA/RNA-binding protein Alba-like" evidence="5">
    <location>
        <begin position="19"/>
        <end position="83"/>
    </location>
</feature>
<dbReference type="InterPro" id="IPR036882">
    <property type="entry name" value="Alba-like_dom_sf"/>
</dbReference>
<dbReference type="PANTHER" id="PTHR13516">
    <property type="entry name" value="RIBONUCLEASE P SUBUNIT P25"/>
    <property type="match status" value="1"/>
</dbReference>
<name>A0A8T3AD42_DENNO</name>
<evidence type="ECO:0000313" key="7">
    <source>
        <dbReference type="Proteomes" id="UP000829196"/>
    </source>
</evidence>
<dbReference type="GO" id="GO:0005634">
    <property type="term" value="C:nucleus"/>
    <property type="evidence" value="ECO:0007669"/>
    <property type="project" value="UniProtKB-SubCell"/>
</dbReference>
<evidence type="ECO:0000256" key="3">
    <source>
        <dbReference type="ARBA" id="ARBA00023242"/>
    </source>
</evidence>
<evidence type="ECO:0000256" key="4">
    <source>
        <dbReference type="SAM" id="MobiDB-lite"/>
    </source>
</evidence>
<dbReference type="InterPro" id="IPR051958">
    <property type="entry name" value="Alba-like_NAB"/>
</dbReference>
<evidence type="ECO:0000256" key="2">
    <source>
        <dbReference type="ARBA" id="ARBA00008018"/>
    </source>
</evidence>
<comment type="similarity">
    <text evidence="2">Belongs to the histone-like Alba family.</text>
</comment>
<feature type="compositionally biased region" description="Gly residues" evidence="4">
    <location>
        <begin position="221"/>
        <end position="231"/>
    </location>
</feature>
<evidence type="ECO:0000313" key="6">
    <source>
        <dbReference type="EMBL" id="KAI0493981.1"/>
    </source>
</evidence>
<dbReference type="SMR" id="A0A8T3AD42"/>
<dbReference type="Proteomes" id="UP000829196">
    <property type="component" value="Unassembled WGS sequence"/>
</dbReference>
<dbReference type="Gene3D" id="3.30.110.20">
    <property type="entry name" value="Alba-like domain"/>
    <property type="match status" value="1"/>
</dbReference>
<gene>
    <name evidence="6" type="ORF">KFK09_024111</name>
</gene>
<feature type="compositionally biased region" description="Low complexity" evidence="4">
    <location>
        <begin position="155"/>
        <end position="166"/>
    </location>
</feature>
<protein>
    <recommendedName>
        <fullName evidence="5">DNA/RNA-binding protein Alba-like domain-containing protein</fullName>
    </recommendedName>
</protein>
<dbReference type="OrthoDB" id="424402at2759"/>
<organism evidence="6 7">
    <name type="scientific">Dendrobium nobile</name>
    <name type="common">Orchid</name>
    <dbReference type="NCBI Taxonomy" id="94219"/>
    <lineage>
        <taxon>Eukaryota</taxon>
        <taxon>Viridiplantae</taxon>
        <taxon>Streptophyta</taxon>
        <taxon>Embryophyta</taxon>
        <taxon>Tracheophyta</taxon>
        <taxon>Spermatophyta</taxon>
        <taxon>Magnoliopsida</taxon>
        <taxon>Liliopsida</taxon>
        <taxon>Asparagales</taxon>
        <taxon>Orchidaceae</taxon>
        <taxon>Epidendroideae</taxon>
        <taxon>Malaxideae</taxon>
        <taxon>Dendrobiinae</taxon>
        <taxon>Dendrobium</taxon>
    </lineage>
</organism>
<evidence type="ECO:0000256" key="1">
    <source>
        <dbReference type="ARBA" id="ARBA00004123"/>
    </source>
</evidence>
<evidence type="ECO:0000259" key="5">
    <source>
        <dbReference type="Pfam" id="PF01918"/>
    </source>
</evidence>
<dbReference type="EMBL" id="JAGYWB010000017">
    <property type="protein sequence ID" value="KAI0493981.1"/>
    <property type="molecule type" value="Genomic_DNA"/>
</dbReference>
<accession>A0A8T3AD42</accession>
<comment type="caution">
    <text evidence="6">The sequence shown here is derived from an EMBL/GenBank/DDBJ whole genome shotgun (WGS) entry which is preliminary data.</text>
</comment>
<sequence length="231" mass="25130">MDRYQRVLKPREVSPSKENEIRITSMGRMRGYITYATNLLLGKDSNKIVIKAMGRAINKTVLIVELIKRRVAGLHQDTKIGSTFITDSWVPLEEGLLPLETTRLVSVIAITLSKQELDRSSVGYQSTLSEDQVKLYAKYDSERESYPARRGRGRGNLSRGQSRGNGPAMVDSGDGGEGNRRRGYGRGGSGRRRGRGNGGSGGPLDNQQEAPADLKGRDPQQGGGPISAGEA</sequence>
<keyword evidence="7" id="KW-1185">Reference proteome</keyword>
<dbReference type="SUPFAM" id="SSF82704">
    <property type="entry name" value="AlbA-like"/>
    <property type="match status" value="1"/>
</dbReference>
<feature type="compositionally biased region" description="Basic residues" evidence="4">
    <location>
        <begin position="181"/>
        <end position="195"/>
    </location>
</feature>
<reference evidence="6" key="1">
    <citation type="journal article" date="2022" name="Front. Genet.">
        <title>Chromosome-Scale Assembly of the Dendrobium nobile Genome Provides Insights Into the Molecular Mechanism of the Biosynthesis of the Medicinal Active Ingredient of Dendrobium.</title>
        <authorList>
            <person name="Xu Q."/>
            <person name="Niu S.-C."/>
            <person name="Li K.-L."/>
            <person name="Zheng P.-J."/>
            <person name="Zhang X.-J."/>
            <person name="Jia Y."/>
            <person name="Liu Y."/>
            <person name="Niu Y.-X."/>
            <person name="Yu L.-H."/>
            <person name="Chen D.-F."/>
            <person name="Zhang G.-Q."/>
        </authorList>
    </citation>
    <scope>NUCLEOTIDE SEQUENCE</scope>
    <source>
        <tissue evidence="6">Leaf</tissue>
    </source>
</reference>
<comment type="subcellular location">
    <subcellularLocation>
        <location evidence="1">Nucleus</location>
    </subcellularLocation>
</comment>
<dbReference type="PANTHER" id="PTHR13516:SF14">
    <property type="entry name" value="ALBA DNA_RNA-BINDING PROTEIN"/>
    <property type="match status" value="1"/>
</dbReference>
<feature type="region of interest" description="Disordered" evidence="4">
    <location>
        <begin position="144"/>
        <end position="231"/>
    </location>
</feature>